<evidence type="ECO:0000256" key="8">
    <source>
        <dbReference type="NCBIfam" id="TIGR00152"/>
    </source>
</evidence>
<dbReference type="CDD" id="cd02869">
    <property type="entry name" value="PseudoU_synth_RluA_like"/>
    <property type="match status" value="1"/>
</dbReference>
<dbReference type="EC" id="2.7.1.24" evidence="7 8"/>
<dbReference type="GO" id="GO:0005737">
    <property type="term" value="C:cytoplasm"/>
    <property type="evidence" value="ECO:0007669"/>
    <property type="project" value="UniProtKB-SubCell"/>
</dbReference>
<evidence type="ECO:0000313" key="12">
    <source>
        <dbReference type="EMBL" id="EPR31444.1"/>
    </source>
</evidence>
<dbReference type="Pfam" id="PF01121">
    <property type="entry name" value="CoaE"/>
    <property type="match status" value="1"/>
</dbReference>
<dbReference type="UniPathway" id="UPA00241">
    <property type="reaction ID" value="UER00356"/>
</dbReference>
<dbReference type="GO" id="GO:0000455">
    <property type="term" value="P:enzyme-directed rRNA pseudouridine synthesis"/>
    <property type="evidence" value="ECO:0007669"/>
    <property type="project" value="TreeGrafter"/>
</dbReference>
<dbReference type="STRING" id="1121439.dsat_1033"/>
<dbReference type="GO" id="GO:0003723">
    <property type="term" value="F:RNA binding"/>
    <property type="evidence" value="ECO:0007669"/>
    <property type="project" value="UniProtKB-KW"/>
</dbReference>
<dbReference type="InterPro" id="IPR020103">
    <property type="entry name" value="PsdUridine_synth_cat_dom_sf"/>
</dbReference>
<dbReference type="GO" id="GO:0015937">
    <property type="term" value="P:coenzyme A biosynthetic process"/>
    <property type="evidence" value="ECO:0007669"/>
    <property type="project" value="UniProtKB-UniRule"/>
</dbReference>
<comment type="function">
    <text evidence="7">Catalyzes the phosphorylation of the 3'-hydroxyl group of dephosphocoenzyme A to form coenzyme A.</text>
</comment>
<keyword evidence="3 7" id="KW-0547">Nucleotide-binding</keyword>
<dbReference type="eggNOG" id="COG0237">
    <property type="taxonomic scope" value="Bacteria"/>
</dbReference>
<dbReference type="GO" id="GO:0120159">
    <property type="term" value="F:rRNA pseudouridine synthase activity"/>
    <property type="evidence" value="ECO:0007669"/>
    <property type="project" value="UniProtKB-ARBA"/>
</dbReference>
<evidence type="ECO:0000313" key="13">
    <source>
        <dbReference type="Proteomes" id="UP000014975"/>
    </source>
</evidence>
<reference evidence="12 13" key="1">
    <citation type="journal article" date="2013" name="Genome Announc.">
        <title>Draft genome sequences for three mercury-methylating, sulfate-reducing bacteria.</title>
        <authorList>
            <person name="Brown S.D."/>
            <person name="Hurt R.A.Jr."/>
            <person name="Gilmour C.C."/>
            <person name="Elias D.A."/>
        </authorList>
    </citation>
    <scope>NUCLEOTIDE SEQUENCE [LARGE SCALE GENOMIC DNA]</scope>
    <source>
        <strain evidence="12 13">DSM 16529</strain>
    </source>
</reference>
<evidence type="ECO:0000256" key="9">
    <source>
        <dbReference type="PIRSR" id="PIRSR606225-1"/>
    </source>
</evidence>
<dbReference type="PANTHER" id="PTHR21600">
    <property type="entry name" value="MITOCHONDRIAL RNA PSEUDOURIDINE SYNTHASE"/>
    <property type="match status" value="1"/>
</dbReference>
<comment type="catalytic activity">
    <reaction evidence="7">
        <text>3'-dephospho-CoA + ATP = ADP + CoA + H(+)</text>
        <dbReference type="Rhea" id="RHEA:18245"/>
        <dbReference type="ChEBI" id="CHEBI:15378"/>
        <dbReference type="ChEBI" id="CHEBI:30616"/>
        <dbReference type="ChEBI" id="CHEBI:57287"/>
        <dbReference type="ChEBI" id="CHEBI:57328"/>
        <dbReference type="ChEBI" id="CHEBI:456216"/>
        <dbReference type="EC" id="2.7.1.24"/>
    </reaction>
</comment>
<evidence type="ECO:0000256" key="7">
    <source>
        <dbReference type="HAMAP-Rule" id="MF_00376"/>
    </source>
</evidence>
<dbReference type="SUPFAM" id="SSF52540">
    <property type="entry name" value="P-loop containing nucleoside triphosphate hydrolases"/>
    <property type="match status" value="1"/>
</dbReference>
<dbReference type="GO" id="GO:0004140">
    <property type="term" value="F:dephospho-CoA kinase activity"/>
    <property type="evidence" value="ECO:0007669"/>
    <property type="project" value="UniProtKB-UniRule"/>
</dbReference>
<keyword evidence="10" id="KW-0694">RNA-binding</keyword>
<dbReference type="InterPro" id="IPR002942">
    <property type="entry name" value="S4_RNA-bd"/>
</dbReference>
<dbReference type="InterPro" id="IPR006225">
    <property type="entry name" value="PsdUridine_synth_RluC/D"/>
</dbReference>
<dbReference type="Gene3D" id="3.40.50.300">
    <property type="entry name" value="P-loop containing nucleotide triphosphate hydrolases"/>
    <property type="match status" value="1"/>
</dbReference>
<dbReference type="InterPro" id="IPR036986">
    <property type="entry name" value="S4_RNA-bd_sf"/>
</dbReference>
<comment type="pathway">
    <text evidence="7">Cofactor biosynthesis; coenzyme A biosynthesis; CoA from (R)-pantothenate: step 5/5.</text>
</comment>
<accession>S7UC18</accession>
<comment type="subcellular location">
    <subcellularLocation>
        <location evidence="7">Cytoplasm</location>
    </subcellularLocation>
</comment>
<dbReference type="eggNOG" id="COG0564">
    <property type="taxonomic scope" value="Bacteria"/>
</dbReference>
<dbReference type="EMBL" id="ATHI01000029">
    <property type="protein sequence ID" value="EPR31444.1"/>
    <property type="molecule type" value="Genomic_DNA"/>
</dbReference>
<keyword evidence="5 7" id="KW-0173">Coenzyme A biosynthesis</keyword>
<name>S7UC18_9BACT</name>
<dbReference type="InterPro" id="IPR050188">
    <property type="entry name" value="RluA_PseudoU_synthase"/>
</dbReference>
<dbReference type="RefSeq" id="WP_020887730.1">
    <property type="nucleotide sequence ID" value="NZ_ATHI01000029.1"/>
</dbReference>
<keyword evidence="7" id="KW-0963">Cytoplasm</keyword>
<comment type="caution">
    <text evidence="12">The sequence shown here is derived from an EMBL/GenBank/DDBJ whole genome shotgun (WGS) entry which is preliminary data.</text>
</comment>
<feature type="active site" evidence="9">
    <location>
        <position position="139"/>
    </location>
</feature>
<dbReference type="GO" id="GO:0005524">
    <property type="term" value="F:ATP binding"/>
    <property type="evidence" value="ECO:0007669"/>
    <property type="project" value="UniProtKB-UniRule"/>
</dbReference>
<dbReference type="PATRIC" id="fig|1121439.3.peg.2406"/>
<dbReference type="InterPro" id="IPR027417">
    <property type="entry name" value="P-loop_NTPase"/>
</dbReference>
<keyword evidence="4 7" id="KW-0067">ATP-binding</keyword>
<dbReference type="Gene3D" id="3.10.290.10">
    <property type="entry name" value="RNA-binding S4 domain"/>
    <property type="match status" value="1"/>
</dbReference>
<dbReference type="PANTHER" id="PTHR21600:SF44">
    <property type="entry name" value="RIBOSOMAL LARGE SUBUNIT PSEUDOURIDINE SYNTHASE D"/>
    <property type="match status" value="1"/>
</dbReference>
<dbReference type="SMART" id="SM00363">
    <property type="entry name" value="S4"/>
    <property type="match status" value="1"/>
</dbReference>
<dbReference type="Pfam" id="PF00849">
    <property type="entry name" value="PseudoU_synth_2"/>
    <property type="match status" value="1"/>
</dbReference>
<evidence type="ECO:0000256" key="10">
    <source>
        <dbReference type="PROSITE-ProRule" id="PRU00182"/>
    </source>
</evidence>
<evidence type="ECO:0000256" key="4">
    <source>
        <dbReference type="ARBA" id="ARBA00022840"/>
    </source>
</evidence>
<organism evidence="12 13">
    <name type="scientific">Alkalidesulfovibrio alkalitolerans DSM 16529</name>
    <dbReference type="NCBI Taxonomy" id="1121439"/>
    <lineage>
        <taxon>Bacteria</taxon>
        <taxon>Pseudomonadati</taxon>
        <taxon>Thermodesulfobacteriota</taxon>
        <taxon>Desulfovibrionia</taxon>
        <taxon>Desulfovibrionales</taxon>
        <taxon>Desulfovibrionaceae</taxon>
        <taxon>Alkalidesulfovibrio</taxon>
    </lineage>
</organism>
<sequence>MLLYTGEAPVTATGARLDAVLAEALAKTGVSRSRVQEYIRQGLALIDGATMKKPNAKVYGGERLELHGRPTVSRLAPARRGVRVLYSDHALAVVDKPAGLTTHPAPGISEETLVHRLLHDFPELSAQEGERPGIVHRLDKDTSGLILTALSDRARLSLAEAFARRETCKVYLALAHGVPKPPKGFVEAPVGRDPGSRTRMAVVEKGGREARSDYETVWTSPDRVVSLVAIRIHTGRTHQIRVHMAHLGHPLWGDAVYGSRQWAEVRRANPLLGKLANRQMLHAFSLAFPHPDDGRRLCFRSPPPVDFRRLPLYLMRKVQRVAVVGLPGAGKSALCRLLAGMGLPVFSADEAVAQEYQPGADGWHLLRGRFGERFVPDEEAPVDRRALFAAMREDERVRREVEEVVHPLVRHRMRTFFAGHVSRGAAVAEVPLFLEKGWKDEADVVLCVSAADDVRAARLAVRGVDPETAAWLAAWQWPAARKESAADIVVRNDGGLDELAEEAARAVSELRAMRVAVMRGLWERLARFWRGEGVPFCAEGDADDAT</sequence>
<feature type="domain" description="RNA-binding S4" evidence="11">
    <location>
        <begin position="15"/>
        <end position="77"/>
    </location>
</feature>
<comment type="similarity">
    <text evidence="1 7">Belongs to the CoaE family.</text>
</comment>
<proteinExistence type="inferred from homology"/>
<dbReference type="SUPFAM" id="SSF55120">
    <property type="entry name" value="Pseudouridine synthase"/>
    <property type="match status" value="1"/>
</dbReference>
<evidence type="ECO:0000256" key="2">
    <source>
        <dbReference type="ARBA" id="ARBA00010876"/>
    </source>
</evidence>
<gene>
    <name evidence="7" type="primary">coaE</name>
    <name evidence="12" type="ORF">dsat_1033</name>
</gene>
<protein>
    <recommendedName>
        <fullName evidence="7 8">Dephospho-CoA kinase</fullName>
        <ecNumber evidence="7 8">2.7.1.24</ecNumber>
    </recommendedName>
    <alternativeName>
        <fullName evidence="7">Dephosphocoenzyme A kinase</fullName>
    </alternativeName>
</protein>
<keyword evidence="13" id="KW-1185">Reference proteome</keyword>
<keyword evidence="7" id="KW-0808">Transferase</keyword>
<dbReference type="NCBIfam" id="TIGR00005">
    <property type="entry name" value="rluA_subfam"/>
    <property type="match status" value="1"/>
</dbReference>
<evidence type="ECO:0000256" key="3">
    <source>
        <dbReference type="ARBA" id="ARBA00022741"/>
    </source>
</evidence>
<dbReference type="PROSITE" id="PS51219">
    <property type="entry name" value="DPCK"/>
    <property type="match status" value="1"/>
</dbReference>
<dbReference type="CDD" id="cd00267">
    <property type="entry name" value="ABC_ATPase"/>
    <property type="match status" value="1"/>
</dbReference>
<dbReference type="CDD" id="cd00165">
    <property type="entry name" value="S4"/>
    <property type="match status" value="1"/>
</dbReference>
<dbReference type="HAMAP" id="MF_00376">
    <property type="entry name" value="Dephospho_CoA_kinase"/>
    <property type="match status" value="1"/>
</dbReference>
<feature type="binding site" evidence="7">
    <location>
        <begin position="328"/>
        <end position="333"/>
    </location>
    <ligand>
        <name>ATP</name>
        <dbReference type="ChEBI" id="CHEBI:30616"/>
    </ligand>
</feature>
<dbReference type="Gene3D" id="3.30.2350.10">
    <property type="entry name" value="Pseudouridine synthase"/>
    <property type="match status" value="1"/>
</dbReference>
<dbReference type="InterPro" id="IPR006145">
    <property type="entry name" value="PsdUridine_synth_RsuA/RluA"/>
</dbReference>
<evidence type="ECO:0000256" key="1">
    <source>
        <dbReference type="ARBA" id="ARBA00009018"/>
    </source>
</evidence>
<dbReference type="NCBIfam" id="TIGR00152">
    <property type="entry name" value="dephospho-CoA kinase"/>
    <property type="match status" value="1"/>
</dbReference>
<dbReference type="AlphaFoldDB" id="S7UC18"/>
<evidence type="ECO:0000259" key="11">
    <source>
        <dbReference type="SMART" id="SM00363"/>
    </source>
</evidence>
<keyword evidence="7 12" id="KW-0418">Kinase</keyword>
<evidence type="ECO:0000256" key="5">
    <source>
        <dbReference type="ARBA" id="ARBA00022993"/>
    </source>
</evidence>
<dbReference type="CDD" id="cd02022">
    <property type="entry name" value="DPCK"/>
    <property type="match status" value="1"/>
</dbReference>
<comment type="similarity">
    <text evidence="2">Belongs to the pseudouridine synthase RluA family.</text>
</comment>
<evidence type="ECO:0000256" key="6">
    <source>
        <dbReference type="ARBA" id="ARBA00023235"/>
    </source>
</evidence>
<dbReference type="PROSITE" id="PS50889">
    <property type="entry name" value="S4"/>
    <property type="match status" value="1"/>
</dbReference>
<dbReference type="SUPFAM" id="SSF55174">
    <property type="entry name" value="Alpha-L RNA-binding motif"/>
    <property type="match status" value="1"/>
</dbReference>
<keyword evidence="6" id="KW-0413">Isomerase</keyword>
<dbReference type="InterPro" id="IPR001977">
    <property type="entry name" value="Depp_CoAkinase"/>
</dbReference>
<dbReference type="Proteomes" id="UP000014975">
    <property type="component" value="Unassembled WGS sequence"/>
</dbReference>